<name>A0A1H0GPC5_9HYPH</name>
<dbReference type="AlphaFoldDB" id="A0A1H0GPC5"/>
<sequence>MSPKPGKLRFTALPLLALGLSACNTTTAPQPIQPPSGTPAQQPMTASGTIPDYCPQVSLREGTATLRKGEGEALQYVASITSNSRSCRVRDGEFYMEVGITGRIVPGPAAKAGNVTLPVRVAIVNAGSVAYSELGQQGVRIDPAGGPVDFTYVDRNIRIPLPQGRTLTVYVGFDEGAPATAKRTASARP</sequence>
<evidence type="ECO:0000313" key="2">
    <source>
        <dbReference type="EMBL" id="SDO08753.1"/>
    </source>
</evidence>
<proteinExistence type="predicted"/>
<keyword evidence="3" id="KW-1185">Reference proteome</keyword>
<feature type="signal peptide" evidence="1">
    <location>
        <begin position="1"/>
        <end position="28"/>
    </location>
</feature>
<accession>A0A1H0GPC5</accession>
<protein>
    <recommendedName>
        <fullName evidence="4">DUF4232 domain-containing protein</fullName>
    </recommendedName>
</protein>
<evidence type="ECO:0008006" key="4">
    <source>
        <dbReference type="Google" id="ProtNLM"/>
    </source>
</evidence>
<dbReference type="STRING" id="1166073.SAMN05192530_103238"/>
<dbReference type="Proteomes" id="UP000198793">
    <property type="component" value="Unassembled WGS sequence"/>
</dbReference>
<keyword evidence="1" id="KW-0732">Signal</keyword>
<evidence type="ECO:0000256" key="1">
    <source>
        <dbReference type="SAM" id="SignalP"/>
    </source>
</evidence>
<evidence type="ECO:0000313" key="3">
    <source>
        <dbReference type="Proteomes" id="UP000198793"/>
    </source>
</evidence>
<gene>
    <name evidence="2" type="ORF">SAMN05192530_103238</name>
</gene>
<feature type="chain" id="PRO_5011615510" description="DUF4232 domain-containing protein" evidence="1">
    <location>
        <begin position="29"/>
        <end position="189"/>
    </location>
</feature>
<dbReference type="PROSITE" id="PS51257">
    <property type="entry name" value="PROKAR_LIPOPROTEIN"/>
    <property type="match status" value="1"/>
</dbReference>
<organism evidence="2 3">
    <name type="scientific">Aureimonas jatrophae</name>
    <dbReference type="NCBI Taxonomy" id="1166073"/>
    <lineage>
        <taxon>Bacteria</taxon>
        <taxon>Pseudomonadati</taxon>
        <taxon>Pseudomonadota</taxon>
        <taxon>Alphaproteobacteria</taxon>
        <taxon>Hyphomicrobiales</taxon>
        <taxon>Aurantimonadaceae</taxon>
        <taxon>Aureimonas</taxon>
    </lineage>
</organism>
<dbReference type="EMBL" id="FNIT01000003">
    <property type="protein sequence ID" value="SDO08753.1"/>
    <property type="molecule type" value="Genomic_DNA"/>
</dbReference>
<reference evidence="2 3" key="1">
    <citation type="submission" date="2016-10" db="EMBL/GenBank/DDBJ databases">
        <authorList>
            <person name="de Groot N.N."/>
        </authorList>
    </citation>
    <scope>NUCLEOTIDE SEQUENCE [LARGE SCALE GENOMIC DNA]</scope>
    <source>
        <strain evidence="3">L7-484,KACC 16230,DSM 25025</strain>
    </source>
</reference>